<evidence type="ECO:0000259" key="2">
    <source>
        <dbReference type="Pfam" id="PF00561"/>
    </source>
</evidence>
<feature type="chain" id="PRO_5020229663" evidence="1">
    <location>
        <begin position="25"/>
        <end position="312"/>
    </location>
</feature>
<dbReference type="Gene3D" id="3.40.50.1820">
    <property type="entry name" value="alpha/beta hydrolase"/>
    <property type="match status" value="1"/>
</dbReference>
<dbReference type="Proteomes" id="UP000292120">
    <property type="component" value="Unassembled WGS sequence"/>
</dbReference>
<feature type="domain" description="AB hydrolase-1" evidence="2">
    <location>
        <begin position="35"/>
        <end position="237"/>
    </location>
</feature>
<dbReference type="InterPro" id="IPR029058">
    <property type="entry name" value="AB_hydrolase_fold"/>
</dbReference>
<dbReference type="AlphaFoldDB" id="A0A4Q9GZM7"/>
<reference evidence="3 4" key="1">
    <citation type="submission" date="2019-02" db="EMBL/GenBank/DDBJ databases">
        <title>Aquabacterium sp. strain KMB7.</title>
        <authorList>
            <person name="Chen W.-M."/>
        </authorList>
    </citation>
    <scope>NUCLEOTIDE SEQUENCE [LARGE SCALE GENOMIC DNA]</scope>
    <source>
        <strain evidence="3 4">KMB7</strain>
    </source>
</reference>
<comment type="caution">
    <text evidence="3">The sequence shown here is derived from an EMBL/GenBank/DDBJ whole genome shotgun (WGS) entry which is preliminary data.</text>
</comment>
<sequence>MTRSPLMLTAPLLALAVLAPQAQATDTGGYARTRYPIVLAHGMAGFDQMGPVQYWHGIPDDLRKHGADVHVTAVSAFNSSEVRGEQLLRQVEQIRALTGAKKVHLIGHSHGSQSSRYVAAVRPDWVASVTAVSGPNKGSDVADLIQQTSDTAGPQFTTVLSSVVNGVGKLEAILSGHPELPQNSLGGLASLNSAGAADFNRRFPAAVPASDCGEGAPVVQGIRYYSWTGIGQFYNPLNPFDYAMTLTGLAFKGKPNDGLVGQCSAHLGRVLRNNYPMNHFHTVNQLAGLVGWGAAPVATYRTHANRLKLLGL</sequence>
<protein>
    <submittedName>
        <fullName evidence="3">Triacylglycerol lipase</fullName>
    </submittedName>
</protein>
<organism evidence="3 4">
    <name type="scientific">Aquabacterium lacunae</name>
    <dbReference type="NCBI Taxonomy" id="2528630"/>
    <lineage>
        <taxon>Bacteria</taxon>
        <taxon>Pseudomonadati</taxon>
        <taxon>Pseudomonadota</taxon>
        <taxon>Betaproteobacteria</taxon>
        <taxon>Burkholderiales</taxon>
        <taxon>Aquabacterium</taxon>
    </lineage>
</organism>
<dbReference type="InterPro" id="IPR000073">
    <property type="entry name" value="AB_hydrolase_1"/>
</dbReference>
<dbReference type="RefSeq" id="WP_130967954.1">
    <property type="nucleotide sequence ID" value="NZ_SIXI01000003.1"/>
</dbReference>
<keyword evidence="4" id="KW-1185">Reference proteome</keyword>
<proteinExistence type="predicted"/>
<dbReference type="EMBL" id="SIXI01000003">
    <property type="protein sequence ID" value="TBO31500.1"/>
    <property type="molecule type" value="Genomic_DNA"/>
</dbReference>
<feature type="signal peptide" evidence="1">
    <location>
        <begin position="1"/>
        <end position="24"/>
    </location>
</feature>
<evidence type="ECO:0000313" key="4">
    <source>
        <dbReference type="Proteomes" id="UP000292120"/>
    </source>
</evidence>
<dbReference type="Pfam" id="PF00561">
    <property type="entry name" value="Abhydrolase_1"/>
    <property type="match status" value="1"/>
</dbReference>
<evidence type="ECO:0000256" key="1">
    <source>
        <dbReference type="SAM" id="SignalP"/>
    </source>
</evidence>
<dbReference type="OrthoDB" id="2004167at2"/>
<keyword evidence="1" id="KW-0732">Signal</keyword>
<accession>A0A4Q9GZM7</accession>
<evidence type="ECO:0000313" key="3">
    <source>
        <dbReference type="EMBL" id="TBO31500.1"/>
    </source>
</evidence>
<gene>
    <name evidence="3" type="ORF">EYS42_09750</name>
</gene>
<dbReference type="SUPFAM" id="SSF53474">
    <property type="entry name" value="alpha/beta-Hydrolases"/>
    <property type="match status" value="1"/>
</dbReference>
<name>A0A4Q9GZM7_9BURK</name>